<protein>
    <submittedName>
        <fullName evidence="1">Uncharacterized protein</fullName>
    </submittedName>
</protein>
<evidence type="ECO:0000313" key="1">
    <source>
        <dbReference type="EMBL" id="RIB04914.1"/>
    </source>
</evidence>
<name>A0A397U405_9GLOM</name>
<keyword evidence="2" id="KW-1185">Reference proteome</keyword>
<dbReference type="AlphaFoldDB" id="A0A397U405"/>
<reference evidence="1 2" key="1">
    <citation type="submission" date="2018-06" db="EMBL/GenBank/DDBJ databases">
        <title>Comparative genomics reveals the genomic features of Rhizophagus irregularis, R. cerebriforme, R. diaphanum and Gigaspora rosea, and their symbiotic lifestyle signature.</title>
        <authorList>
            <person name="Morin E."/>
            <person name="San Clemente H."/>
            <person name="Chen E.C.H."/>
            <person name="De La Providencia I."/>
            <person name="Hainaut M."/>
            <person name="Kuo A."/>
            <person name="Kohler A."/>
            <person name="Murat C."/>
            <person name="Tang N."/>
            <person name="Roy S."/>
            <person name="Loubradou J."/>
            <person name="Henrissat B."/>
            <person name="Grigoriev I.V."/>
            <person name="Corradi N."/>
            <person name="Roux C."/>
            <person name="Martin F.M."/>
        </authorList>
    </citation>
    <scope>NUCLEOTIDE SEQUENCE [LARGE SCALE GENOMIC DNA]</scope>
    <source>
        <strain evidence="1 2">DAOM 194757</strain>
    </source>
</reference>
<organism evidence="1 2">
    <name type="scientific">Gigaspora rosea</name>
    <dbReference type="NCBI Taxonomy" id="44941"/>
    <lineage>
        <taxon>Eukaryota</taxon>
        <taxon>Fungi</taxon>
        <taxon>Fungi incertae sedis</taxon>
        <taxon>Mucoromycota</taxon>
        <taxon>Glomeromycotina</taxon>
        <taxon>Glomeromycetes</taxon>
        <taxon>Diversisporales</taxon>
        <taxon>Gigasporaceae</taxon>
        <taxon>Gigaspora</taxon>
    </lineage>
</organism>
<proteinExistence type="predicted"/>
<comment type="caution">
    <text evidence="1">The sequence shown here is derived from an EMBL/GenBank/DDBJ whole genome shotgun (WGS) entry which is preliminary data.</text>
</comment>
<gene>
    <name evidence="1" type="ORF">C2G38_2048042</name>
</gene>
<dbReference type="EMBL" id="QKWP01002089">
    <property type="protein sequence ID" value="RIB04914.1"/>
    <property type="molecule type" value="Genomic_DNA"/>
</dbReference>
<dbReference type="OrthoDB" id="2443264at2759"/>
<dbReference type="Proteomes" id="UP000266673">
    <property type="component" value="Unassembled WGS sequence"/>
</dbReference>
<sequence>MEKLKECSDCKCKRSPQQFVWEGKHYKTCKICKDNRAQRKKDRLLDRIVNSLDNRELNQQGSFEILPEEGFTHATITAKNFEPEQHKEHESHIEVDYFDL</sequence>
<accession>A0A397U405</accession>
<evidence type="ECO:0000313" key="2">
    <source>
        <dbReference type="Proteomes" id="UP000266673"/>
    </source>
</evidence>